<dbReference type="STRING" id="62101.AB835_13095"/>
<feature type="binding site" evidence="5">
    <location>
        <position position="309"/>
    </location>
    <ligand>
        <name>substrate</name>
    </ligand>
</feature>
<feature type="binding site" evidence="5">
    <location>
        <position position="72"/>
    </location>
    <ligand>
        <name>Zn(2+)</name>
        <dbReference type="ChEBI" id="CHEBI:29105"/>
    </ligand>
</feature>
<dbReference type="Gene3D" id="2.30.40.10">
    <property type="entry name" value="Urease, subunit C, domain 1"/>
    <property type="match status" value="1"/>
</dbReference>
<dbReference type="InterPro" id="IPR006680">
    <property type="entry name" value="Amidohydro-rel"/>
</dbReference>
<dbReference type="Proteomes" id="UP000242502">
    <property type="component" value="Unassembled WGS sequence"/>
</dbReference>
<comment type="catalytic activity">
    <reaction evidence="5">
        <text>S-adenosyl-L-homocysteine + H2O + H(+) = S-inosyl-L-homocysteine + NH4(+)</text>
        <dbReference type="Rhea" id="RHEA:20716"/>
        <dbReference type="ChEBI" id="CHEBI:15377"/>
        <dbReference type="ChEBI" id="CHEBI:15378"/>
        <dbReference type="ChEBI" id="CHEBI:28938"/>
        <dbReference type="ChEBI" id="CHEBI:57856"/>
        <dbReference type="ChEBI" id="CHEBI:57985"/>
        <dbReference type="EC" id="3.5.4.28"/>
    </reaction>
</comment>
<feature type="binding site" evidence="5">
    <location>
        <position position="309"/>
    </location>
    <ligand>
        <name>Zn(2+)</name>
        <dbReference type="ChEBI" id="CHEBI:29105"/>
    </ligand>
</feature>
<dbReference type="InterPro" id="IPR050287">
    <property type="entry name" value="MTA/SAH_deaminase"/>
</dbReference>
<dbReference type="SUPFAM" id="SSF51338">
    <property type="entry name" value="Composite domain of metallo-dependent hydrolases"/>
    <property type="match status" value="1"/>
</dbReference>
<dbReference type="EMBL" id="MDLC01000061">
    <property type="protein sequence ID" value="ODS22638.1"/>
    <property type="molecule type" value="Genomic_DNA"/>
</dbReference>
<evidence type="ECO:0000256" key="2">
    <source>
        <dbReference type="ARBA" id="ARBA00022723"/>
    </source>
</evidence>
<comment type="catalytic activity">
    <reaction evidence="5">
        <text>S-methyl-5'-thioadenosine + H2O + H(+) = S-methyl-5'-thioinosine + NH4(+)</text>
        <dbReference type="Rhea" id="RHEA:25025"/>
        <dbReference type="ChEBI" id="CHEBI:15377"/>
        <dbReference type="ChEBI" id="CHEBI:15378"/>
        <dbReference type="ChEBI" id="CHEBI:17509"/>
        <dbReference type="ChEBI" id="CHEBI:28938"/>
        <dbReference type="ChEBI" id="CHEBI:48595"/>
        <dbReference type="EC" id="3.5.4.31"/>
    </reaction>
</comment>
<dbReference type="GO" id="GO:0046872">
    <property type="term" value="F:metal ion binding"/>
    <property type="evidence" value="ECO:0007669"/>
    <property type="project" value="UniProtKB-KW"/>
</dbReference>
<evidence type="ECO:0000256" key="4">
    <source>
        <dbReference type="ARBA" id="ARBA00022833"/>
    </source>
</evidence>
<gene>
    <name evidence="5" type="primary">mtaD</name>
    <name evidence="7" type="ORF">AB835_13095</name>
</gene>
<evidence type="ECO:0000256" key="5">
    <source>
        <dbReference type="HAMAP-Rule" id="MF_01281"/>
    </source>
</evidence>
<dbReference type="SUPFAM" id="SSF51556">
    <property type="entry name" value="Metallo-dependent hydrolases"/>
    <property type="match status" value="1"/>
</dbReference>
<evidence type="ECO:0000256" key="3">
    <source>
        <dbReference type="ARBA" id="ARBA00022801"/>
    </source>
</evidence>
<dbReference type="AlphaFoldDB" id="A0A1D2QM33"/>
<dbReference type="FunFam" id="3.20.20.140:FF:000014">
    <property type="entry name" value="5-methylthioadenosine/S-adenosylhomocysteine deaminase"/>
    <property type="match status" value="1"/>
</dbReference>
<dbReference type="GO" id="GO:0050270">
    <property type="term" value="F:S-adenosylhomocysteine deaminase activity"/>
    <property type="evidence" value="ECO:0007669"/>
    <property type="project" value="UniProtKB-UniRule"/>
</dbReference>
<protein>
    <recommendedName>
        <fullName evidence="5">5-methylthioadenosine/S-adenosylhomocysteine deaminase</fullName>
        <shortName evidence="5">MTA/SAH deaminase</shortName>
        <ecNumber evidence="5">3.5.4.28</ecNumber>
        <ecNumber evidence="5">3.5.4.31</ecNumber>
    </recommendedName>
</protein>
<comment type="cofactor">
    <cofactor evidence="5">
        <name>Zn(2+)</name>
        <dbReference type="ChEBI" id="CHEBI:29105"/>
    </cofactor>
    <text evidence="5">Binds 1 zinc ion per subunit.</text>
</comment>
<dbReference type="InterPro" id="IPR032466">
    <property type="entry name" value="Metal_Hydrolase"/>
</dbReference>
<feature type="binding site" evidence="5">
    <location>
        <position position="221"/>
    </location>
    <ligand>
        <name>Zn(2+)</name>
        <dbReference type="ChEBI" id="CHEBI:29105"/>
    </ligand>
</feature>
<sequence>MNQPHSVDLIVYAKWIIPVIPSNTVLTNYSVIINRGAIIAIKPASEASSHYTATTEKYLSNHVLMPGLVNAHGHVATSLLRGYADDLPLQSWLEDHIWPTEAQHVNDTFVKQGAELAIAEMIRTGTTCFSDMYLFPDQTATVAHHAGMRCQIAFPIVEFPSAWANDADEYISKGLALRDTYRSHDLINVVFGPHSPYTIGDATFKRIATLASEIQSPVHIHLHETADEVNTAIEKSGMRPIERLHKLGVLTSSTQCVHMTQVADEDITLLQQSGAHIIHCPESNLKLASGFCPINKLLDAGINVALGTDGAASNNNLDLFGEMHTATLLGKAIANNATTPNAHQALEMATINGAKCMGMDEYIGSLETGKIADMIAIELDPLEQAPLHDIASAIVYTHNGHRVTHSWVNGKMLMDNREILALNTGEIISNAKHWQESLSKPT</sequence>
<feature type="domain" description="Amidohydrolase-related" evidence="6">
    <location>
        <begin position="63"/>
        <end position="412"/>
    </location>
</feature>
<feature type="binding site" evidence="5">
    <location>
        <position position="74"/>
    </location>
    <ligand>
        <name>Zn(2+)</name>
        <dbReference type="ChEBI" id="CHEBI:29105"/>
    </ligand>
</feature>
<evidence type="ECO:0000256" key="1">
    <source>
        <dbReference type="ARBA" id="ARBA00006745"/>
    </source>
</evidence>
<comment type="caution">
    <text evidence="7">The sequence shown here is derived from an EMBL/GenBank/DDBJ whole genome shotgun (WGS) entry which is preliminary data.</text>
</comment>
<evidence type="ECO:0000259" key="6">
    <source>
        <dbReference type="Pfam" id="PF01979"/>
    </source>
</evidence>
<keyword evidence="4 5" id="KW-0862">Zinc</keyword>
<dbReference type="GO" id="GO:0090614">
    <property type="term" value="F:5'-methylthioadenosine deaminase activity"/>
    <property type="evidence" value="ECO:0007669"/>
    <property type="project" value="UniProtKB-UniRule"/>
</dbReference>
<dbReference type="InterPro" id="IPR023512">
    <property type="entry name" value="Deaminase_MtaD/DadD"/>
</dbReference>
<proteinExistence type="inferred from homology"/>
<comment type="similarity">
    <text evidence="1">Belongs to the metallo-dependent hydrolases superfamily. ATZ/TRZ family.</text>
</comment>
<dbReference type="Pfam" id="PF01979">
    <property type="entry name" value="Amidohydro_1"/>
    <property type="match status" value="1"/>
</dbReference>
<dbReference type="InterPro" id="IPR011059">
    <property type="entry name" value="Metal-dep_hydrolase_composite"/>
</dbReference>
<dbReference type="Gene3D" id="3.20.20.140">
    <property type="entry name" value="Metal-dependent hydrolases"/>
    <property type="match status" value="1"/>
</dbReference>
<dbReference type="EC" id="3.5.4.28" evidence="5"/>
<feature type="binding site" evidence="5">
    <location>
        <position position="101"/>
    </location>
    <ligand>
        <name>substrate</name>
    </ligand>
</feature>
<keyword evidence="3 5" id="KW-0378">Hydrolase</keyword>
<evidence type="ECO:0000313" key="7">
    <source>
        <dbReference type="EMBL" id="ODS22638.1"/>
    </source>
</evidence>
<comment type="similarity">
    <text evidence="5">Belongs to the metallo-dependent hydrolases superfamily. MTA/SAH deaminase family.</text>
</comment>
<accession>A0A1D2QM33</accession>
<dbReference type="PANTHER" id="PTHR43794">
    <property type="entry name" value="AMINOHYDROLASE SSNA-RELATED"/>
    <property type="match status" value="1"/>
</dbReference>
<organism evidence="7 8">
    <name type="scientific">Candidatus Endobugula sertula</name>
    <name type="common">Bugula neritina bacterial symbiont</name>
    <dbReference type="NCBI Taxonomy" id="62101"/>
    <lineage>
        <taxon>Bacteria</taxon>
        <taxon>Pseudomonadati</taxon>
        <taxon>Pseudomonadota</taxon>
        <taxon>Gammaproteobacteria</taxon>
        <taxon>Cellvibrionales</taxon>
        <taxon>Cellvibrionaceae</taxon>
        <taxon>Candidatus Endobugula</taxon>
    </lineage>
</organism>
<dbReference type="CDD" id="cd01298">
    <property type="entry name" value="ATZ_TRZ_like"/>
    <property type="match status" value="1"/>
</dbReference>
<name>A0A1D2QM33_9GAMM</name>
<dbReference type="PANTHER" id="PTHR43794:SF11">
    <property type="entry name" value="AMIDOHYDROLASE-RELATED DOMAIN-CONTAINING PROTEIN"/>
    <property type="match status" value="1"/>
</dbReference>
<dbReference type="NCBIfam" id="NF006549">
    <property type="entry name" value="PRK09045.1"/>
    <property type="match status" value="1"/>
</dbReference>
<evidence type="ECO:0000313" key="8">
    <source>
        <dbReference type="Proteomes" id="UP000242502"/>
    </source>
</evidence>
<keyword evidence="2 5" id="KW-0479">Metal-binding</keyword>
<feature type="binding site" evidence="5">
    <location>
        <position position="224"/>
    </location>
    <ligand>
        <name>substrate</name>
    </ligand>
</feature>
<comment type="caution">
    <text evidence="5">Lacks conserved residue(s) required for the propagation of feature annotation.</text>
</comment>
<dbReference type="HAMAP" id="MF_01281">
    <property type="entry name" value="MTA_SAH_deamin"/>
    <property type="match status" value="1"/>
</dbReference>
<dbReference type="EC" id="3.5.4.31" evidence="5"/>
<comment type="function">
    <text evidence="5">Catalyzes the deamination of 5-methylthioadenosine and S-adenosyl-L-homocysteine into 5-methylthioinosine and S-inosyl-L-homocysteine, respectively. Is also able to deaminate adenosine.</text>
</comment>
<feature type="binding site" evidence="5">
    <location>
        <position position="194"/>
    </location>
    <ligand>
        <name>substrate</name>
    </ligand>
</feature>
<reference evidence="7 8" key="1">
    <citation type="journal article" date="2016" name="Appl. Environ. Microbiol.">
        <title>Lack of Overt Genome Reduction in the Bryostatin-Producing Bryozoan Symbiont "Candidatus Endobugula sertula".</title>
        <authorList>
            <person name="Miller I.J."/>
            <person name="Vanee N."/>
            <person name="Fong S.S."/>
            <person name="Lim-Fong G.E."/>
            <person name="Kwan J.C."/>
        </authorList>
    </citation>
    <scope>NUCLEOTIDE SEQUENCE [LARGE SCALE GENOMIC DNA]</scope>
    <source>
        <strain evidence="7">AB1-4</strain>
    </source>
</reference>